<protein>
    <submittedName>
        <fullName evidence="2">Uncharacterized protein</fullName>
    </submittedName>
</protein>
<name>E9DD27_COCPS</name>
<dbReference type="VEuPathDB" id="FungiDB:CPSG_07989"/>
<accession>E9DD27</accession>
<reference evidence="3" key="1">
    <citation type="journal article" date="2010" name="Genome Res.">
        <title>Population genomic sequencing of Coccidioides fungi reveals recent hybridization and transposon control.</title>
        <authorList>
            <person name="Neafsey D.E."/>
            <person name="Barker B.M."/>
            <person name="Sharpton T.J."/>
            <person name="Stajich J.E."/>
            <person name="Park D.J."/>
            <person name="Whiston E."/>
            <person name="Hung C.-Y."/>
            <person name="McMahan C."/>
            <person name="White J."/>
            <person name="Sykes S."/>
            <person name="Heiman D."/>
            <person name="Young S."/>
            <person name="Zeng Q."/>
            <person name="Abouelleil A."/>
            <person name="Aftuck L."/>
            <person name="Bessette D."/>
            <person name="Brown A."/>
            <person name="FitzGerald M."/>
            <person name="Lui A."/>
            <person name="Macdonald J.P."/>
            <person name="Priest M."/>
            <person name="Orbach M.J."/>
            <person name="Galgiani J.N."/>
            <person name="Kirkland T.N."/>
            <person name="Cole G.T."/>
            <person name="Birren B.W."/>
            <person name="Henn M.R."/>
            <person name="Taylor J.W."/>
            <person name="Rounsley S.D."/>
        </authorList>
    </citation>
    <scope>NUCLEOTIDE SEQUENCE [LARGE SCALE GENOMIC DNA]</scope>
    <source>
        <strain evidence="3">RMSCC 757 / Silveira</strain>
    </source>
</reference>
<evidence type="ECO:0000313" key="3">
    <source>
        <dbReference type="Proteomes" id="UP000002497"/>
    </source>
</evidence>
<reference evidence="3" key="2">
    <citation type="submission" date="2010-03" db="EMBL/GenBank/DDBJ databases">
        <title>The genome sequence of Coccidioides posadasii strain Silveira.</title>
        <authorList>
            <consortium name="The Broad Institute Genome Sequencing Center for Infectious Disease"/>
            <person name="Neafsey D."/>
            <person name="Orbach M."/>
            <person name="Henn M.R."/>
            <person name="Cole G.T."/>
            <person name="Galgiani J."/>
            <person name="Gardner M.J."/>
            <person name="Kirkland T.N."/>
            <person name="Taylor J.W."/>
            <person name="Young S.K."/>
            <person name="Zeng Q."/>
            <person name="Koehrsen M."/>
            <person name="Alvarado L."/>
            <person name="Berlin A."/>
            <person name="Borenstein D."/>
            <person name="Chapman S.B."/>
            <person name="Chen Z."/>
            <person name="Engels R."/>
            <person name="Freedman E."/>
            <person name="Gellesch M."/>
            <person name="Goldberg J."/>
            <person name="Griggs A."/>
            <person name="Gujja S."/>
            <person name="Heilman E."/>
            <person name="Heiman D."/>
            <person name="Howarth C."/>
            <person name="Jen D."/>
            <person name="Larson L."/>
            <person name="Mehta T."/>
            <person name="Neiman D."/>
            <person name="Park D."/>
            <person name="Pearson M."/>
            <person name="Richards J."/>
            <person name="Roberts A."/>
            <person name="Saif S."/>
            <person name="Shea T."/>
            <person name="Shenoy N."/>
            <person name="Sisk P."/>
            <person name="Stolte C."/>
            <person name="Sykes S."/>
            <person name="Walk T."/>
            <person name="White J."/>
            <person name="Yandava C."/>
            <person name="Haas B."/>
            <person name="Nusbaum C."/>
            <person name="Birren B."/>
        </authorList>
    </citation>
    <scope>NUCLEOTIDE SEQUENCE [LARGE SCALE GENOMIC DNA]</scope>
    <source>
        <strain evidence="3">RMSCC 757 / Silveira</strain>
    </source>
</reference>
<evidence type="ECO:0000256" key="1">
    <source>
        <dbReference type="SAM" id="MobiDB-lite"/>
    </source>
</evidence>
<feature type="region of interest" description="Disordered" evidence="1">
    <location>
        <begin position="97"/>
        <end position="133"/>
    </location>
</feature>
<organism evidence="3">
    <name type="scientific">Coccidioides posadasii (strain RMSCC 757 / Silveira)</name>
    <name type="common">Valley fever fungus</name>
    <dbReference type="NCBI Taxonomy" id="443226"/>
    <lineage>
        <taxon>Eukaryota</taxon>
        <taxon>Fungi</taxon>
        <taxon>Dikarya</taxon>
        <taxon>Ascomycota</taxon>
        <taxon>Pezizomycotina</taxon>
        <taxon>Eurotiomycetes</taxon>
        <taxon>Eurotiomycetidae</taxon>
        <taxon>Onygenales</taxon>
        <taxon>Onygenaceae</taxon>
        <taxon>Coccidioides</taxon>
    </lineage>
</organism>
<gene>
    <name evidence="2" type="ORF">CPSG_07989</name>
</gene>
<dbReference type="AlphaFoldDB" id="E9DD27"/>
<dbReference type="EMBL" id="GL636500">
    <property type="protein sequence ID" value="EFW15553.1"/>
    <property type="molecule type" value="Genomic_DNA"/>
</dbReference>
<dbReference type="VEuPathDB" id="FungiDB:D8B26_002343"/>
<feature type="compositionally biased region" description="Polar residues" evidence="1">
    <location>
        <begin position="121"/>
        <end position="133"/>
    </location>
</feature>
<sequence>MYGVPYRTSSYTIRHGYAFCKVTCVRAPHDDAHQSECPGALPVSTAVDRHLEQVIWQRSKVKRYFHGASQRSTASHLETLDSEYHFLLADFDSVCDSPAISPHEPQEQTPTTTNEKAQGFLQATSRAADGPST</sequence>
<dbReference type="Proteomes" id="UP000002497">
    <property type="component" value="Unassembled WGS sequence"/>
</dbReference>
<proteinExistence type="predicted"/>
<evidence type="ECO:0000313" key="2">
    <source>
        <dbReference type="EMBL" id="EFW15553.1"/>
    </source>
</evidence>
<keyword evidence="3" id="KW-1185">Reference proteome</keyword>
<dbReference type="HOGENOM" id="CLU_1906540_0_0_1"/>